<evidence type="ECO:0000313" key="2">
    <source>
        <dbReference type="Proteomes" id="UP001175226"/>
    </source>
</evidence>
<name>A0AA39J4B4_9AGAR</name>
<keyword evidence="2" id="KW-1185">Reference proteome</keyword>
<sequence>MKDGVHENAPLAYHTVNGLQGVVRKKQTTIRALRLRKLNDARRLTQKRALGLQKEWMLAIGSGRVERVERLVRVGLRRGAGLKAAKKIYRPRLPSLDATRKRTVIPPIIPSPYAPLLSDIEKNVVSSFGFVEGLVLMLDELKVESRLCWDPRSNHIIGVCREHSSKTSLEFKSKEEVLLLMDGLKKEDVHVASEATVGAIGLLTGEPRLYSAHPVLLSGSCKAEKGVEHAKIIETFLQASQKSGVRTISVASDGEARRGEALIRLTFKHPLPEDSPIFPLLNRLQFMNMEVGDDDLTADKDYKHVIKRFRNLVLRDAGLVVRSVHIKPSMIRLHLASNGLSTTRINHLFEPEDRQDTASPGFIAAREALRTFGKLVRHIILPYVSHVLWWAMMPI</sequence>
<dbReference type="AlphaFoldDB" id="A0AA39J4B4"/>
<protein>
    <submittedName>
        <fullName evidence="1">Uncharacterized protein</fullName>
    </submittedName>
</protein>
<comment type="caution">
    <text evidence="1">The sequence shown here is derived from an EMBL/GenBank/DDBJ whole genome shotgun (WGS) entry which is preliminary data.</text>
</comment>
<accession>A0AA39J4B4</accession>
<reference evidence="1" key="1">
    <citation type="submission" date="2023-06" db="EMBL/GenBank/DDBJ databases">
        <authorList>
            <consortium name="Lawrence Berkeley National Laboratory"/>
            <person name="Ahrendt S."/>
            <person name="Sahu N."/>
            <person name="Indic B."/>
            <person name="Wong-Bajracharya J."/>
            <person name="Merenyi Z."/>
            <person name="Ke H.-M."/>
            <person name="Monk M."/>
            <person name="Kocsube S."/>
            <person name="Drula E."/>
            <person name="Lipzen A."/>
            <person name="Balint B."/>
            <person name="Henrissat B."/>
            <person name="Andreopoulos B."/>
            <person name="Martin F.M."/>
            <person name="Harder C.B."/>
            <person name="Rigling D."/>
            <person name="Ford K.L."/>
            <person name="Foster G.D."/>
            <person name="Pangilinan J."/>
            <person name="Papanicolaou A."/>
            <person name="Barry K."/>
            <person name="LaButti K."/>
            <person name="Viragh M."/>
            <person name="Koriabine M."/>
            <person name="Yan M."/>
            <person name="Riley R."/>
            <person name="Champramary S."/>
            <person name="Plett K.L."/>
            <person name="Tsai I.J."/>
            <person name="Slot J."/>
            <person name="Sipos G."/>
            <person name="Plett J."/>
            <person name="Nagy L.G."/>
            <person name="Grigoriev I.V."/>
        </authorList>
    </citation>
    <scope>NUCLEOTIDE SEQUENCE</scope>
    <source>
        <strain evidence="1">FPL87.14</strain>
    </source>
</reference>
<proteinExistence type="predicted"/>
<organism evidence="1 2">
    <name type="scientific">Armillaria borealis</name>
    <dbReference type="NCBI Taxonomy" id="47425"/>
    <lineage>
        <taxon>Eukaryota</taxon>
        <taxon>Fungi</taxon>
        <taxon>Dikarya</taxon>
        <taxon>Basidiomycota</taxon>
        <taxon>Agaricomycotina</taxon>
        <taxon>Agaricomycetes</taxon>
        <taxon>Agaricomycetidae</taxon>
        <taxon>Agaricales</taxon>
        <taxon>Marasmiineae</taxon>
        <taxon>Physalacriaceae</taxon>
        <taxon>Armillaria</taxon>
    </lineage>
</organism>
<dbReference type="Proteomes" id="UP001175226">
    <property type="component" value="Unassembled WGS sequence"/>
</dbReference>
<evidence type="ECO:0000313" key="1">
    <source>
        <dbReference type="EMBL" id="KAK0435891.1"/>
    </source>
</evidence>
<dbReference type="EMBL" id="JAUEPT010000059">
    <property type="protein sequence ID" value="KAK0435891.1"/>
    <property type="molecule type" value="Genomic_DNA"/>
</dbReference>
<gene>
    <name evidence="1" type="ORF">EV421DRAFT_1892501</name>
</gene>